<dbReference type="GO" id="GO:0016757">
    <property type="term" value="F:glycosyltransferase activity"/>
    <property type="evidence" value="ECO:0007669"/>
    <property type="project" value="UniProtKB-KW"/>
</dbReference>
<dbReference type="InterPro" id="IPR000836">
    <property type="entry name" value="PRTase_dom"/>
</dbReference>
<dbReference type="EMBL" id="JNCF01000042">
    <property type="protein sequence ID" value="KGP62756.1"/>
    <property type="molecule type" value="Genomic_DNA"/>
</dbReference>
<dbReference type="SUPFAM" id="SSF53271">
    <property type="entry name" value="PRTase-like"/>
    <property type="match status" value="1"/>
</dbReference>
<dbReference type="PANTHER" id="PTHR43363:SF1">
    <property type="entry name" value="HYPOXANTHINE-GUANINE PHOSPHORIBOSYLTRANSFERASE"/>
    <property type="match status" value="1"/>
</dbReference>
<keyword evidence="5" id="KW-1185">Reference proteome</keyword>
<organism evidence="4 5">
    <name type="scientific">Legionella norrlandica</name>
    <dbReference type="NCBI Taxonomy" id="1498499"/>
    <lineage>
        <taxon>Bacteria</taxon>
        <taxon>Pseudomonadati</taxon>
        <taxon>Pseudomonadota</taxon>
        <taxon>Gammaproteobacteria</taxon>
        <taxon>Legionellales</taxon>
        <taxon>Legionellaceae</taxon>
        <taxon>Legionella</taxon>
    </lineage>
</organism>
<dbReference type="Gene3D" id="3.40.50.2020">
    <property type="match status" value="1"/>
</dbReference>
<sequence>MKQDFSAKIITLNEVYAISYKLAHIIKRSNYHFDVVVAIARGGFPAARFICDFLNIRHLGSIQISHYSGGAQKQESTEVVAAVNVSIQGKSVLMIDDVNDTGETLKAAYDYIQSLNPALFKIAVLHEKSTTLFKADFVGKHQKKWKWLMYQWAVTEDILTFLKKDDMLKSDEEKISEHLYKKYHLKVSKKLLRKILSLKDYY</sequence>
<keyword evidence="2 4" id="KW-0808">Transferase</keyword>
<proteinExistence type="predicted"/>
<comment type="caution">
    <text evidence="4">The sequence shown here is derived from an EMBL/GenBank/DDBJ whole genome shotgun (WGS) entry which is preliminary data.</text>
</comment>
<dbReference type="STRING" id="1498499.EP47_02040"/>
<name>A0A0A2SSQ4_9GAMM</name>
<dbReference type="RefSeq" id="WP_035890630.1">
    <property type="nucleotide sequence ID" value="NZ_JNCF01000042.1"/>
</dbReference>
<evidence type="ECO:0000256" key="2">
    <source>
        <dbReference type="ARBA" id="ARBA00022679"/>
    </source>
</evidence>
<dbReference type="AlphaFoldDB" id="A0A0A2SSQ4"/>
<dbReference type="OrthoDB" id="199120at2"/>
<keyword evidence="1" id="KW-0328">Glycosyltransferase</keyword>
<dbReference type="CDD" id="cd06223">
    <property type="entry name" value="PRTases_typeI"/>
    <property type="match status" value="1"/>
</dbReference>
<feature type="domain" description="Phosphoribosyltransferase" evidence="3">
    <location>
        <begin position="16"/>
        <end position="138"/>
    </location>
</feature>
<evidence type="ECO:0000313" key="4">
    <source>
        <dbReference type="EMBL" id="KGP62756.1"/>
    </source>
</evidence>
<evidence type="ECO:0000256" key="1">
    <source>
        <dbReference type="ARBA" id="ARBA00022676"/>
    </source>
</evidence>
<reference evidence="4 5" key="1">
    <citation type="submission" date="2014-05" db="EMBL/GenBank/DDBJ databases">
        <authorList>
            <person name="Rizzardi K."/>
            <person name="Winiecka-Krusnell J."/>
            <person name="Ramliden M."/>
            <person name="Alm E."/>
            <person name="Andersson S."/>
            <person name="Byfors S."/>
        </authorList>
    </citation>
    <scope>NUCLEOTIDE SEQUENCE [LARGE SCALE GENOMIC DNA]</scope>
    <source>
        <strain evidence="4 5">LEGN</strain>
    </source>
</reference>
<dbReference type="PANTHER" id="PTHR43363">
    <property type="entry name" value="HYPOXANTHINE PHOSPHORIBOSYLTRANSFERASE"/>
    <property type="match status" value="1"/>
</dbReference>
<dbReference type="Proteomes" id="UP000054422">
    <property type="component" value="Unassembled WGS sequence"/>
</dbReference>
<evidence type="ECO:0000259" key="3">
    <source>
        <dbReference type="Pfam" id="PF00156"/>
    </source>
</evidence>
<dbReference type="InterPro" id="IPR029057">
    <property type="entry name" value="PRTase-like"/>
</dbReference>
<accession>A0A0A2SSQ4</accession>
<gene>
    <name evidence="4" type="ORF">EP47_02040</name>
</gene>
<dbReference type="Pfam" id="PF00156">
    <property type="entry name" value="Pribosyltran"/>
    <property type="match status" value="1"/>
</dbReference>
<protein>
    <submittedName>
        <fullName evidence="4">Phosphoribosyl transferase</fullName>
    </submittedName>
</protein>
<evidence type="ECO:0000313" key="5">
    <source>
        <dbReference type="Proteomes" id="UP000054422"/>
    </source>
</evidence>